<evidence type="ECO:0000313" key="1">
    <source>
        <dbReference type="EMBL" id="KAK8219980.1"/>
    </source>
</evidence>
<reference evidence="1" key="1">
    <citation type="submission" date="2024-02" db="EMBL/GenBank/DDBJ databases">
        <title>Metagenome Assembled Genome of Zalaria obscura JY119.</title>
        <authorList>
            <person name="Vighnesh L."/>
            <person name="Jagadeeshwari U."/>
            <person name="Venkata Ramana C."/>
            <person name="Sasikala C."/>
        </authorList>
    </citation>
    <scope>NUCLEOTIDE SEQUENCE</scope>
    <source>
        <strain evidence="1">JY119</strain>
    </source>
</reference>
<sequence>MVDGELFDKLEAIARQLRNNGRPFGGIQLVITGDFFQLPPVPDYGKVSKFAFDAASWTTSIEHTIGLHHVFRQKDPGRRITL</sequence>
<name>A0ACC3SPM6_9PEZI</name>
<evidence type="ECO:0000313" key="2">
    <source>
        <dbReference type="Proteomes" id="UP001320706"/>
    </source>
</evidence>
<keyword evidence="1" id="KW-0378">Hydrolase</keyword>
<keyword evidence="1" id="KW-0347">Helicase</keyword>
<accession>A0ACC3SPM6</accession>
<keyword evidence="1" id="KW-0547">Nucleotide-binding</keyword>
<protein>
    <submittedName>
        <fullName evidence="1">DNA helicase</fullName>
        <ecNumber evidence="1">3.6.4.12</ecNumber>
    </submittedName>
</protein>
<dbReference type="EMBL" id="JAMKPW020000002">
    <property type="protein sequence ID" value="KAK8219980.1"/>
    <property type="molecule type" value="Genomic_DNA"/>
</dbReference>
<proteinExistence type="predicted"/>
<dbReference type="EC" id="3.6.4.12" evidence="1"/>
<dbReference type="Proteomes" id="UP001320706">
    <property type="component" value="Unassembled WGS sequence"/>
</dbReference>
<comment type="caution">
    <text evidence="1">The sequence shown here is derived from an EMBL/GenBank/DDBJ whole genome shotgun (WGS) entry which is preliminary data.</text>
</comment>
<keyword evidence="2" id="KW-1185">Reference proteome</keyword>
<organism evidence="1 2">
    <name type="scientific">Zalaria obscura</name>
    <dbReference type="NCBI Taxonomy" id="2024903"/>
    <lineage>
        <taxon>Eukaryota</taxon>
        <taxon>Fungi</taxon>
        <taxon>Dikarya</taxon>
        <taxon>Ascomycota</taxon>
        <taxon>Pezizomycotina</taxon>
        <taxon>Dothideomycetes</taxon>
        <taxon>Dothideomycetidae</taxon>
        <taxon>Dothideales</taxon>
        <taxon>Zalariaceae</taxon>
        <taxon>Zalaria</taxon>
    </lineage>
</organism>
<keyword evidence="1" id="KW-0067">ATP-binding</keyword>
<gene>
    <name evidence="1" type="primary">PIF1</name>
    <name evidence="1" type="ORF">M8818_000396</name>
</gene>